<dbReference type="AlphaFoldDB" id="A0A2D0MZE5"/>
<dbReference type="InterPro" id="IPR003140">
    <property type="entry name" value="PLipase/COase/thioEstase"/>
</dbReference>
<feature type="domain" description="Phospholipase/carboxylesterase/thioesterase" evidence="3">
    <location>
        <begin position="16"/>
        <end position="199"/>
    </location>
</feature>
<name>A0A2D0MZE5_FLAN2</name>
<dbReference type="SUPFAM" id="SSF53474">
    <property type="entry name" value="alpha/beta-Hydrolases"/>
    <property type="match status" value="1"/>
</dbReference>
<dbReference type="InterPro" id="IPR029058">
    <property type="entry name" value="AB_hydrolase_fold"/>
</dbReference>
<dbReference type="PANTHER" id="PTHR10655">
    <property type="entry name" value="LYSOPHOSPHOLIPASE-RELATED"/>
    <property type="match status" value="1"/>
</dbReference>
<dbReference type="Proteomes" id="UP000223913">
    <property type="component" value="Unassembled WGS sequence"/>
</dbReference>
<gene>
    <name evidence="4" type="ORF">CRP01_36200</name>
</gene>
<dbReference type="GO" id="GO:0016787">
    <property type="term" value="F:hydrolase activity"/>
    <property type="evidence" value="ECO:0007669"/>
    <property type="project" value="UniProtKB-KW"/>
</dbReference>
<evidence type="ECO:0000256" key="1">
    <source>
        <dbReference type="ARBA" id="ARBA00006499"/>
    </source>
</evidence>
<comment type="similarity">
    <text evidence="1">Belongs to the AB hydrolase superfamily. AB hydrolase 2 family.</text>
</comment>
<evidence type="ECO:0000313" key="5">
    <source>
        <dbReference type="Proteomes" id="UP000223913"/>
    </source>
</evidence>
<protein>
    <submittedName>
        <fullName evidence="4">Phospholipase</fullName>
    </submittedName>
</protein>
<dbReference type="RefSeq" id="WP_099154976.1">
    <property type="nucleotide sequence ID" value="NZ_PDUD01000051.1"/>
</dbReference>
<reference evidence="4 5" key="1">
    <citation type="submission" date="2017-10" db="EMBL/GenBank/DDBJ databases">
        <title>The draft genome sequence of Lewinella nigricans NBRC 102662.</title>
        <authorList>
            <person name="Wang K."/>
        </authorList>
    </citation>
    <scope>NUCLEOTIDE SEQUENCE [LARGE SCALE GENOMIC DNA]</scope>
    <source>
        <strain evidence="4 5">NBRC 102662</strain>
    </source>
</reference>
<sequence length="210" mass="22393">MHRHHKNVVTAGKALSEASKAMIMIHGRGGSAAGILEIAESLEVADFALLAPQANQHTWYPYSFMAPVANNQPGLDTGLAVIGEILDDILAAGISRENIYLLGFSQGACLTSEFLARNAGHFGGAFIYSGGVIGAEVDRSNYSGDFEGTPILLGCSDVDAHVPLHRVQDTTSIFAEMGAEVTERIYPNGPHTILADEIELTNRILTRSQS</sequence>
<accession>A0A2D0MZE5</accession>
<dbReference type="PANTHER" id="PTHR10655:SF17">
    <property type="entry name" value="LYSOPHOSPHOLIPASE-LIKE PROTEIN 1"/>
    <property type="match status" value="1"/>
</dbReference>
<dbReference type="InterPro" id="IPR050565">
    <property type="entry name" value="LYPA1-2/EST-like"/>
</dbReference>
<proteinExistence type="inferred from homology"/>
<keyword evidence="2" id="KW-0378">Hydrolase</keyword>
<comment type="caution">
    <text evidence="4">The sequence shown here is derived from an EMBL/GenBank/DDBJ whole genome shotgun (WGS) entry which is preliminary data.</text>
</comment>
<keyword evidence="5" id="KW-1185">Reference proteome</keyword>
<dbReference type="EMBL" id="PDUD01000051">
    <property type="protein sequence ID" value="PHN01662.1"/>
    <property type="molecule type" value="Genomic_DNA"/>
</dbReference>
<evidence type="ECO:0000256" key="2">
    <source>
        <dbReference type="ARBA" id="ARBA00022801"/>
    </source>
</evidence>
<dbReference type="Pfam" id="PF02230">
    <property type="entry name" value="Abhydrolase_2"/>
    <property type="match status" value="1"/>
</dbReference>
<dbReference type="OrthoDB" id="9801763at2"/>
<evidence type="ECO:0000259" key="3">
    <source>
        <dbReference type="Pfam" id="PF02230"/>
    </source>
</evidence>
<organism evidence="4 5">
    <name type="scientific">Flavilitoribacter nigricans (strain ATCC 23147 / DSM 23189 / NBRC 102662 / NCIMB 1420 / SS-2)</name>
    <name type="common">Lewinella nigricans</name>
    <dbReference type="NCBI Taxonomy" id="1122177"/>
    <lineage>
        <taxon>Bacteria</taxon>
        <taxon>Pseudomonadati</taxon>
        <taxon>Bacteroidota</taxon>
        <taxon>Saprospiria</taxon>
        <taxon>Saprospirales</taxon>
        <taxon>Lewinellaceae</taxon>
        <taxon>Flavilitoribacter</taxon>
    </lineage>
</organism>
<dbReference type="Gene3D" id="3.40.50.1820">
    <property type="entry name" value="alpha/beta hydrolase"/>
    <property type="match status" value="1"/>
</dbReference>
<evidence type="ECO:0000313" key="4">
    <source>
        <dbReference type="EMBL" id="PHN01662.1"/>
    </source>
</evidence>